<accession>A0ABV8M158</accession>
<dbReference type="InterPro" id="IPR002575">
    <property type="entry name" value="Aminoglycoside_PTrfase"/>
</dbReference>
<feature type="domain" description="Aminoglycoside phosphotransferase" evidence="1">
    <location>
        <begin position="104"/>
        <end position="163"/>
    </location>
</feature>
<protein>
    <submittedName>
        <fullName evidence="2">Phosphotransferase</fullName>
    </submittedName>
</protein>
<sequence>MDQEILRGGVNAVVRRGTLLHRPAGPWSPTVQALLRHLADAGFTGAPRAHGFDDEGREVVDFLDGDVPGYPMPEYVWSEETLIATARLLRAYHDATAAFPAHGLWYQPPREPVEVVCHGDVAPYNTVFRAGQPVALIDFDTAHPGSRVWDVAYTVYRFVPLGGPANHDRRGTTAEQSARLRLFCDAYALSAADRARLPEVIEERVRAMAELIRTRAAAGDEAFARHLAEGHADLYDADAAYARERADDWAAALQ</sequence>
<dbReference type="InterPro" id="IPR011009">
    <property type="entry name" value="Kinase-like_dom_sf"/>
</dbReference>
<gene>
    <name evidence="2" type="ORF">ACFOZ4_37360</name>
</gene>
<dbReference type="SUPFAM" id="SSF56112">
    <property type="entry name" value="Protein kinase-like (PK-like)"/>
    <property type="match status" value="1"/>
</dbReference>
<organism evidence="2 3">
    <name type="scientific">Hamadaea flava</name>
    <dbReference type="NCBI Taxonomy" id="1742688"/>
    <lineage>
        <taxon>Bacteria</taxon>
        <taxon>Bacillati</taxon>
        <taxon>Actinomycetota</taxon>
        <taxon>Actinomycetes</taxon>
        <taxon>Micromonosporales</taxon>
        <taxon>Micromonosporaceae</taxon>
        <taxon>Hamadaea</taxon>
    </lineage>
</organism>
<evidence type="ECO:0000259" key="1">
    <source>
        <dbReference type="Pfam" id="PF01636"/>
    </source>
</evidence>
<comment type="caution">
    <text evidence="2">The sequence shown here is derived from an EMBL/GenBank/DDBJ whole genome shotgun (WGS) entry which is preliminary data.</text>
</comment>
<proteinExistence type="predicted"/>
<reference evidence="3" key="1">
    <citation type="journal article" date="2019" name="Int. J. Syst. Evol. Microbiol.">
        <title>The Global Catalogue of Microorganisms (GCM) 10K type strain sequencing project: providing services to taxonomists for standard genome sequencing and annotation.</title>
        <authorList>
            <consortium name="The Broad Institute Genomics Platform"/>
            <consortium name="The Broad Institute Genome Sequencing Center for Infectious Disease"/>
            <person name="Wu L."/>
            <person name="Ma J."/>
        </authorList>
    </citation>
    <scope>NUCLEOTIDE SEQUENCE [LARGE SCALE GENOMIC DNA]</scope>
    <source>
        <strain evidence="3">CGMCC 4.7289</strain>
    </source>
</reference>
<dbReference type="Gene3D" id="3.90.1200.10">
    <property type="match status" value="1"/>
</dbReference>
<keyword evidence="3" id="KW-1185">Reference proteome</keyword>
<name>A0ABV8M158_9ACTN</name>
<dbReference type="Pfam" id="PF01636">
    <property type="entry name" value="APH"/>
    <property type="match status" value="1"/>
</dbReference>
<evidence type="ECO:0000313" key="2">
    <source>
        <dbReference type="EMBL" id="MFC4136308.1"/>
    </source>
</evidence>
<dbReference type="Proteomes" id="UP001595816">
    <property type="component" value="Unassembled WGS sequence"/>
</dbReference>
<dbReference type="RefSeq" id="WP_253751094.1">
    <property type="nucleotide sequence ID" value="NZ_JAMZDZ010000001.1"/>
</dbReference>
<evidence type="ECO:0000313" key="3">
    <source>
        <dbReference type="Proteomes" id="UP001595816"/>
    </source>
</evidence>
<dbReference type="EMBL" id="JBHSAY010000029">
    <property type="protein sequence ID" value="MFC4136308.1"/>
    <property type="molecule type" value="Genomic_DNA"/>
</dbReference>